<organism evidence="9">
    <name type="scientific">Streptomyces sp. FXJ8.012</name>
    <dbReference type="NCBI Taxonomy" id="937198"/>
    <lineage>
        <taxon>Bacteria</taxon>
        <taxon>Bacillati</taxon>
        <taxon>Actinomycetota</taxon>
        <taxon>Actinomycetes</taxon>
        <taxon>Kitasatosporales</taxon>
        <taxon>Streptomycetaceae</taxon>
        <taxon>Streptomyces</taxon>
    </lineage>
</organism>
<evidence type="ECO:0000256" key="6">
    <source>
        <dbReference type="ARBA" id="ARBA00023014"/>
    </source>
</evidence>
<keyword evidence="2 8" id="KW-0813">Transport</keyword>
<dbReference type="GO" id="GO:0005506">
    <property type="term" value="F:iron ion binding"/>
    <property type="evidence" value="ECO:0007669"/>
    <property type="project" value="UniProtKB-UniRule"/>
</dbReference>
<dbReference type="AlphaFoldDB" id="A0A0P0J0K4"/>
<keyword evidence="5 8" id="KW-0408">Iron</keyword>
<reference evidence="9" key="1">
    <citation type="submission" date="2015-04" db="EMBL/GenBank/DDBJ databases">
        <title>Activation and comparative analysis of cryptic xiamycin gene cluster from strict marine-derived Streptomyces sp. fxj 7.388.</title>
        <authorList>
            <person name="Yue C."/>
            <person name="Liu N."/>
            <person name="Lv Y."/>
            <person name="Liu M."/>
            <person name="Huang Y."/>
        </authorList>
    </citation>
    <scope>NUCLEOTIDE SEQUENCE</scope>
    <source>
        <strain evidence="9">FXJ8.012</strain>
    </source>
</reference>
<dbReference type="EMBL" id="KR230087">
    <property type="protein sequence ID" value="ALK02255.1"/>
    <property type="molecule type" value="Genomic_DNA"/>
</dbReference>
<sequence>MKIEVDDTRCFAVGNCALHAPAVFDQNDEDGRVVVLDPAPSEQQYAQVREAASRCPAAVIVLHEDAPDRPGTIPREE</sequence>
<keyword evidence="6 8" id="KW-0411">Iron-sulfur</keyword>
<keyword evidence="7" id="KW-0003">3Fe-4S</keyword>
<dbReference type="PRINTS" id="PR00352">
    <property type="entry name" value="3FE4SFRDOXIN"/>
</dbReference>
<dbReference type="GO" id="GO:0009055">
    <property type="term" value="F:electron transfer activity"/>
    <property type="evidence" value="ECO:0007669"/>
    <property type="project" value="UniProtKB-UniRule"/>
</dbReference>
<keyword evidence="3 8" id="KW-0479">Metal-binding</keyword>
<evidence type="ECO:0000256" key="2">
    <source>
        <dbReference type="ARBA" id="ARBA00022448"/>
    </source>
</evidence>
<dbReference type="GO" id="GO:0051538">
    <property type="term" value="F:3 iron, 4 sulfur cluster binding"/>
    <property type="evidence" value="ECO:0007669"/>
    <property type="project" value="UniProtKB-KW"/>
</dbReference>
<proteinExistence type="predicted"/>
<evidence type="ECO:0000256" key="8">
    <source>
        <dbReference type="RuleBase" id="RU368020"/>
    </source>
</evidence>
<dbReference type="PANTHER" id="PTHR36923">
    <property type="entry name" value="FERREDOXIN"/>
    <property type="match status" value="1"/>
</dbReference>
<dbReference type="Gene3D" id="3.30.70.20">
    <property type="match status" value="1"/>
</dbReference>
<dbReference type="InterPro" id="IPR001080">
    <property type="entry name" value="3Fe4S_ferredoxin"/>
</dbReference>
<dbReference type="PANTHER" id="PTHR36923:SF3">
    <property type="entry name" value="FERREDOXIN"/>
    <property type="match status" value="1"/>
</dbReference>
<evidence type="ECO:0000256" key="3">
    <source>
        <dbReference type="ARBA" id="ARBA00022723"/>
    </source>
</evidence>
<name>A0A0P0J0K4_9ACTN</name>
<evidence type="ECO:0000256" key="7">
    <source>
        <dbReference type="ARBA" id="ARBA00023291"/>
    </source>
</evidence>
<evidence type="ECO:0000256" key="4">
    <source>
        <dbReference type="ARBA" id="ARBA00022982"/>
    </source>
</evidence>
<accession>A0A0P0J0K4</accession>
<keyword evidence="4 8" id="KW-0249">Electron transport</keyword>
<dbReference type="Pfam" id="PF13370">
    <property type="entry name" value="Fer4_13"/>
    <property type="match status" value="1"/>
</dbReference>
<evidence type="ECO:0000256" key="5">
    <source>
        <dbReference type="ARBA" id="ARBA00023004"/>
    </source>
</evidence>
<protein>
    <recommendedName>
        <fullName evidence="8">Ferredoxin</fullName>
    </recommendedName>
</protein>
<evidence type="ECO:0000313" key="9">
    <source>
        <dbReference type="EMBL" id="ALK02255.1"/>
    </source>
</evidence>
<dbReference type="InterPro" id="IPR051269">
    <property type="entry name" value="Fe-S_cluster_ET"/>
</dbReference>
<comment type="cofactor">
    <cofactor evidence="1">
        <name>[3Fe-4S] cluster</name>
        <dbReference type="ChEBI" id="CHEBI:21137"/>
    </cofactor>
</comment>
<comment type="function">
    <text evidence="8">Ferredoxins are iron-sulfur proteins that transfer electrons in a wide variety of metabolic reactions.</text>
</comment>
<dbReference type="SUPFAM" id="SSF54862">
    <property type="entry name" value="4Fe-4S ferredoxins"/>
    <property type="match status" value="1"/>
</dbReference>
<evidence type="ECO:0000256" key="1">
    <source>
        <dbReference type="ARBA" id="ARBA00001927"/>
    </source>
</evidence>